<dbReference type="Pfam" id="PF01551">
    <property type="entry name" value="Peptidase_M23"/>
    <property type="match status" value="1"/>
</dbReference>
<keyword evidence="6" id="KW-1185">Reference proteome</keyword>
<dbReference type="PANTHER" id="PTHR21666:SF270">
    <property type="entry name" value="MUREIN HYDROLASE ACTIVATOR ENVC"/>
    <property type="match status" value="1"/>
</dbReference>
<dbReference type="AlphaFoldDB" id="A0A4Q9DQH2"/>
<accession>A0A4Q9DQH2</accession>
<gene>
    <name evidence="5" type="ORF">EYB31_14440</name>
</gene>
<dbReference type="OrthoDB" id="9805799at2"/>
<keyword evidence="3" id="KW-0812">Transmembrane</keyword>
<dbReference type="EMBL" id="SIRE01000009">
    <property type="protein sequence ID" value="TBL78686.1"/>
    <property type="molecule type" value="Genomic_DNA"/>
</dbReference>
<evidence type="ECO:0000259" key="4">
    <source>
        <dbReference type="Pfam" id="PF01551"/>
    </source>
</evidence>
<dbReference type="CDD" id="cd12797">
    <property type="entry name" value="M23_peptidase"/>
    <property type="match status" value="1"/>
</dbReference>
<evidence type="ECO:0000313" key="6">
    <source>
        <dbReference type="Proteomes" id="UP000293142"/>
    </source>
</evidence>
<dbReference type="InterPro" id="IPR016047">
    <property type="entry name" value="M23ase_b-sheet_dom"/>
</dbReference>
<dbReference type="GO" id="GO:0004222">
    <property type="term" value="F:metalloendopeptidase activity"/>
    <property type="evidence" value="ECO:0007669"/>
    <property type="project" value="TreeGrafter"/>
</dbReference>
<reference evidence="5 6" key="1">
    <citation type="submission" date="2019-02" db="EMBL/GenBank/DDBJ databases">
        <title>Paenibacillus sp. nov., isolated from surface-sterilized tissue of Thalictrum simplex L.</title>
        <authorList>
            <person name="Tuo L."/>
        </authorList>
    </citation>
    <scope>NUCLEOTIDE SEQUENCE [LARGE SCALE GENOMIC DNA]</scope>
    <source>
        <strain evidence="5 6">N2SHLJ1</strain>
    </source>
</reference>
<dbReference type="FunFam" id="2.70.70.10:FF:000006">
    <property type="entry name" value="M23 family peptidase"/>
    <property type="match status" value="1"/>
</dbReference>
<feature type="compositionally biased region" description="Polar residues" evidence="2">
    <location>
        <begin position="291"/>
        <end position="301"/>
    </location>
</feature>
<evidence type="ECO:0000256" key="3">
    <source>
        <dbReference type="SAM" id="Phobius"/>
    </source>
</evidence>
<dbReference type="SUPFAM" id="SSF51261">
    <property type="entry name" value="Duplicated hybrid motif"/>
    <property type="match status" value="1"/>
</dbReference>
<keyword evidence="3" id="KW-0472">Membrane</keyword>
<comment type="caution">
    <text evidence="5">The sequence shown here is derived from an EMBL/GenBank/DDBJ whole genome shotgun (WGS) entry which is preliminary data.</text>
</comment>
<protein>
    <submittedName>
        <fullName evidence="5">Peptidase M23</fullName>
    </submittedName>
</protein>
<evidence type="ECO:0000313" key="5">
    <source>
        <dbReference type="EMBL" id="TBL78686.1"/>
    </source>
</evidence>
<feature type="region of interest" description="Disordered" evidence="2">
    <location>
        <begin position="283"/>
        <end position="305"/>
    </location>
</feature>
<dbReference type="PANTHER" id="PTHR21666">
    <property type="entry name" value="PEPTIDASE-RELATED"/>
    <property type="match status" value="1"/>
</dbReference>
<keyword evidence="1" id="KW-0175">Coiled coil</keyword>
<organism evidence="5 6">
    <name type="scientific">Paenibacillus thalictri</name>
    <dbReference type="NCBI Taxonomy" id="2527873"/>
    <lineage>
        <taxon>Bacteria</taxon>
        <taxon>Bacillati</taxon>
        <taxon>Bacillota</taxon>
        <taxon>Bacilli</taxon>
        <taxon>Bacillales</taxon>
        <taxon>Paenibacillaceae</taxon>
        <taxon>Paenibacillus</taxon>
    </lineage>
</organism>
<dbReference type="Gene3D" id="2.70.70.10">
    <property type="entry name" value="Glucose Permease (Domain IIA)"/>
    <property type="match status" value="1"/>
</dbReference>
<evidence type="ECO:0000256" key="2">
    <source>
        <dbReference type="SAM" id="MobiDB-lite"/>
    </source>
</evidence>
<keyword evidence="3" id="KW-1133">Transmembrane helix</keyword>
<dbReference type="RefSeq" id="WP_131014042.1">
    <property type="nucleotide sequence ID" value="NZ_SIRE01000009.1"/>
</dbReference>
<evidence type="ECO:0000256" key="1">
    <source>
        <dbReference type="SAM" id="Coils"/>
    </source>
</evidence>
<dbReference type="Proteomes" id="UP000293142">
    <property type="component" value="Unassembled WGS sequence"/>
</dbReference>
<sequence length="325" mass="35492">MKLTKFHHKLTFVIIPEANQSVYRIKLPRLAAYAIAASIVVLLAAACVVYWVHIKSVVVSQLYRAQNHSRTVQLEQDVASKSKTIEELKNEIFELSQQAAEMKGKVEEIKKLGDHLKSAAPASSAQANPLPVSAAVASSEGGMGGPAFPVTSAQAKELARETKALLTTLGSETRQLHKNLALAQQRELEKQLKLRTTPSIWPTRSKKVTSPFGYRKDPFTAKLSFHRGMDIAGPTGDPVYATAEGVVHTVGFDKFHGNHVVIDHSRGVRTWYMHLSKTAVKTGEPVRKGQSIGQVGSTGRSTGPHLHYEVQLHGKSADPAPYLPK</sequence>
<dbReference type="InterPro" id="IPR011055">
    <property type="entry name" value="Dup_hybrid_motif"/>
</dbReference>
<feature type="domain" description="M23ase beta-sheet core" evidence="4">
    <location>
        <begin position="225"/>
        <end position="319"/>
    </location>
</feature>
<dbReference type="InterPro" id="IPR050570">
    <property type="entry name" value="Cell_wall_metabolism_enzyme"/>
</dbReference>
<proteinExistence type="predicted"/>
<feature type="coiled-coil region" evidence="1">
    <location>
        <begin position="71"/>
        <end position="112"/>
    </location>
</feature>
<feature type="transmembrane region" description="Helical" evidence="3">
    <location>
        <begin position="30"/>
        <end position="52"/>
    </location>
</feature>
<name>A0A4Q9DQH2_9BACL</name>